<evidence type="ECO:0000256" key="2">
    <source>
        <dbReference type="SAM" id="Phobius"/>
    </source>
</evidence>
<keyword evidence="2" id="KW-0472">Membrane</keyword>
<name>A0ABW7QHJ1_9ACTN</name>
<evidence type="ECO:0000313" key="4">
    <source>
        <dbReference type="Proteomes" id="UP001610818"/>
    </source>
</evidence>
<organism evidence="3 4">
    <name type="scientific">Streptomyces longisporoflavus</name>
    <dbReference type="NCBI Taxonomy" id="28044"/>
    <lineage>
        <taxon>Bacteria</taxon>
        <taxon>Bacillati</taxon>
        <taxon>Actinomycetota</taxon>
        <taxon>Actinomycetes</taxon>
        <taxon>Kitasatosporales</taxon>
        <taxon>Streptomycetaceae</taxon>
        <taxon>Streptomyces</taxon>
    </lineage>
</organism>
<keyword evidence="4" id="KW-1185">Reference proteome</keyword>
<reference evidence="3 4" key="1">
    <citation type="submission" date="2024-10" db="EMBL/GenBank/DDBJ databases">
        <title>The Natural Products Discovery Center: Release of the First 8490 Sequenced Strains for Exploring Actinobacteria Biosynthetic Diversity.</title>
        <authorList>
            <person name="Kalkreuter E."/>
            <person name="Kautsar S.A."/>
            <person name="Yang D."/>
            <person name="Bader C.D."/>
            <person name="Teijaro C.N."/>
            <person name="Fluegel L."/>
            <person name="Davis C.M."/>
            <person name="Simpson J.R."/>
            <person name="Lauterbach L."/>
            <person name="Steele A.D."/>
            <person name="Gui C."/>
            <person name="Meng S."/>
            <person name="Li G."/>
            <person name="Viehrig K."/>
            <person name="Ye F."/>
            <person name="Su P."/>
            <person name="Kiefer A.F."/>
            <person name="Nichols A."/>
            <person name="Cepeda A.J."/>
            <person name="Yan W."/>
            <person name="Fan B."/>
            <person name="Jiang Y."/>
            <person name="Adhikari A."/>
            <person name="Zheng C.-J."/>
            <person name="Schuster L."/>
            <person name="Cowan T.M."/>
            <person name="Smanski M.J."/>
            <person name="Chevrette M.G."/>
            <person name="De Carvalho L.P.S."/>
            <person name="Shen B."/>
        </authorList>
    </citation>
    <scope>NUCLEOTIDE SEQUENCE [LARGE SCALE GENOMIC DNA]</scope>
    <source>
        <strain evidence="3 4">NPDC017990</strain>
    </source>
</reference>
<dbReference type="InterPro" id="IPR043857">
    <property type="entry name" value="DUF5819"/>
</dbReference>
<keyword evidence="2" id="KW-1133">Transmembrane helix</keyword>
<feature type="compositionally biased region" description="Basic and acidic residues" evidence="1">
    <location>
        <begin position="1"/>
        <end position="30"/>
    </location>
</feature>
<protein>
    <submittedName>
        <fullName evidence="3">DUF5819 family protein</fullName>
    </submittedName>
</protein>
<comment type="caution">
    <text evidence="3">The sequence shown here is derived from an EMBL/GenBank/DDBJ whole genome shotgun (WGS) entry which is preliminary data.</text>
</comment>
<evidence type="ECO:0000313" key="3">
    <source>
        <dbReference type="EMBL" id="MFH8544247.1"/>
    </source>
</evidence>
<keyword evidence="2" id="KW-0812">Transmembrane</keyword>
<dbReference type="EMBL" id="JBIRGQ010000001">
    <property type="protein sequence ID" value="MFH8544247.1"/>
    <property type="molecule type" value="Genomic_DNA"/>
</dbReference>
<feature type="compositionally biased region" description="Low complexity" evidence="1">
    <location>
        <begin position="31"/>
        <end position="46"/>
    </location>
</feature>
<dbReference type="Pfam" id="PF19136">
    <property type="entry name" value="DUF5819"/>
    <property type="match status" value="1"/>
</dbReference>
<accession>A0ABW7QHJ1</accession>
<proteinExistence type="predicted"/>
<sequence>MSGRDGRDGGDGGDGRDDADGRGGTERADGADPPAAGPRDPLAPRGTPLGCPLRAVARGAALLIMAVALTHMALLVLYVGPALSPDTARPARAEAWLRPLFPQDWNIFAPDPPRANTRLEVRGWRAERPGRWIDLTAHDVAAHQGNPLPSREDQTVLRKAVSAHLAGSPHTQLKAPLTPAARYLRNVVVVRLDDLGEPRPDTVELRLRTLPIAPPGHPAPVASRRPLGTWEVLP</sequence>
<feature type="transmembrane region" description="Helical" evidence="2">
    <location>
        <begin position="60"/>
        <end position="80"/>
    </location>
</feature>
<dbReference type="Proteomes" id="UP001610818">
    <property type="component" value="Unassembled WGS sequence"/>
</dbReference>
<feature type="region of interest" description="Disordered" evidence="1">
    <location>
        <begin position="1"/>
        <end position="46"/>
    </location>
</feature>
<evidence type="ECO:0000256" key="1">
    <source>
        <dbReference type="SAM" id="MobiDB-lite"/>
    </source>
</evidence>
<gene>
    <name evidence="3" type="ORF">ACH4F9_04450</name>
</gene>
<dbReference type="RefSeq" id="WP_397707750.1">
    <property type="nucleotide sequence ID" value="NZ_JBIRGN010000001.1"/>
</dbReference>